<dbReference type="AlphaFoldDB" id="A0A2K8MLX3"/>
<evidence type="ECO:0000313" key="2">
    <source>
        <dbReference type="EMBL" id="ATY32211.1"/>
    </source>
</evidence>
<dbReference type="InterPro" id="IPR029460">
    <property type="entry name" value="DNAPol_HHH"/>
</dbReference>
<accession>A0A2K8MLX3</accession>
<sequence length="119" mass="13216">MFYPPLARNDTHHVLQPSLHQHRGKSGHIATIVRRLTKTSAVYAPAQIVRDARAYDVKIRPIDVNTGRWDCTLEGANGEYKAVRLGLRMVRDLPNADGAAIVAARSDTPYASLEEIQRG</sequence>
<organism evidence="2 3">
    <name type="scientific">Sphingomonas psychrotolerans</name>
    <dbReference type="NCBI Taxonomy" id="1327635"/>
    <lineage>
        <taxon>Bacteria</taxon>
        <taxon>Pseudomonadati</taxon>
        <taxon>Pseudomonadota</taxon>
        <taxon>Alphaproteobacteria</taxon>
        <taxon>Sphingomonadales</taxon>
        <taxon>Sphingomonadaceae</taxon>
        <taxon>Sphingomonas</taxon>
    </lineage>
</organism>
<dbReference type="Proteomes" id="UP000229081">
    <property type="component" value="Chromosome"/>
</dbReference>
<dbReference type="Gene3D" id="1.10.150.870">
    <property type="match status" value="1"/>
</dbReference>
<evidence type="ECO:0000259" key="1">
    <source>
        <dbReference type="Pfam" id="PF14579"/>
    </source>
</evidence>
<dbReference type="EMBL" id="CP024923">
    <property type="protein sequence ID" value="ATY32211.1"/>
    <property type="molecule type" value="Genomic_DNA"/>
</dbReference>
<reference evidence="2 3" key="1">
    <citation type="submission" date="2017-11" db="EMBL/GenBank/DDBJ databases">
        <title>Complete genome sequence of Sphingomonas sp. Strain Cra20, a psychrotolerant potential plant growth promoting rhizobacteria.</title>
        <authorList>
            <person name="Luo Y."/>
        </authorList>
    </citation>
    <scope>NUCLEOTIDE SEQUENCE [LARGE SCALE GENOMIC DNA]</scope>
    <source>
        <strain evidence="2 3">Cra20</strain>
    </source>
</reference>
<dbReference type="Pfam" id="PF14579">
    <property type="entry name" value="HHH_6"/>
    <property type="match status" value="1"/>
</dbReference>
<dbReference type="KEGG" id="sphc:CVN68_09665"/>
<proteinExistence type="predicted"/>
<name>A0A2K8MLX3_9SPHN</name>
<evidence type="ECO:0000313" key="3">
    <source>
        <dbReference type="Proteomes" id="UP000229081"/>
    </source>
</evidence>
<keyword evidence="3" id="KW-1185">Reference proteome</keyword>
<gene>
    <name evidence="2" type="ORF">CVN68_09665</name>
</gene>
<protein>
    <recommendedName>
        <fullName evidence="1">DNA polymerase helix-hairpin-helix motif domain-containing protein</fullName>
    </recommendedName>
</protein>
<dbReference type="OrthoDB" id="9803237at2"/>
<feature type="domain" description="DNA polymerase helix-hairpin-helix motif" evidence="1">
    <location>
        <begin position="57"/>
        <end position="116"/>
    </location>
</feature>